<gene>
    <name evidence="2" type="ORF">AK88_02481</name>
</gene>
<dbReference type="OMA" id="MYKATIQ"/>
<dbReference type="Proteomes" id="UP000054561">
    <property type="component" value="Unassembled WGS sequence"/>
</dbReference>
<evidence type="ECO:0008006" key="4">
    <source>
        <dbReference type="Google" id="ProtNLM"/>
    </source>
</evidence>
<evidence type="ECO:0000256" key="1">
    <source>
        <dbReference type="SAM" id="SignalP"/>
    </source>
</evidence>
<accession>A0A0D9QM56</accession>
<feature type="signal peptide" evidence="1">
    <location>
        <begin position="1"/>
        <end position="21"/>
    </location>
</feature>
<dbReference type="OrthoDB" id="376276at2759"/>
<feature type="chain" id="PRO_5002343671" description="Plasmodium falciparum erythrocyte membrane protein 1 acidic terminal segment domain-containing protein" evidence="1">
    <location>
        <begin position="22"/>
        <end position="242"/>
    </location>
</feature>
<protein>
    <recommendedName>
        <fullName evidence="4">Plasmodium falciparum erythrocyte membrane protein 1 acidic terminal segment domain-containing protein</fullName>
    </recommendedName>
</protein>
<evidence type="ECO:0000313" key="2">
    <source>
        <dbReference type="EMBL" id="KJP87877.1"/>
    </source>
</evidence>
<dbReference type="EMBL" id="KQ001668">
    <property type="protein sequence ID" value="KJP87877.1"/>
    <property type="molecule type" value="Genomic_DNA"/>
</dbReference>
<keyword evidence="1" id="KW-0732">Signal</keyword>
<sequence length="242" mass="28002">MMLVKCSILVGILMLVSSVTGKSHISKCLFYDKRNSELKQTFYVPTSDVDMYKATIQKLLTREINLLDESMSSMDQSSSSSSGQGGSSTISNFDEIKKKEEKKKNKEMEEKLKYIEKYRNYARSILKNVEFKCESVEDFESKVKCNLCVYTEIVNNKHIRQGQIIQIFMNECMYGFYYYDNISKYTQNSKAISAFGGDRNSQSKLDDIYFSITKDVTEGNTNEINFFKQPESKYHPVCYVTE</sequence>
<dbReference type="GeneID" id="24267795"/>
<dbReference type="AlphaFoldDB" id="A0A0D9QM56"/>
<dbReference type="RefSeq" id="XP_012335529.1">
    <property type="nucleotide sequence ID" value="XM_012480106.1"/>
</dbReference>
<evidence type="ECO:0000313" key="3">
    <source>
        <dbReference type="Proteomes" id="UP000054561"/>
    </source>
</evidence>
<reference evidence="2 3" key="1">
    <citation type="submission" date="2014-03" db="EMBL/GenBank/DDBJ databases">
        <title>The Genome Sequence of Plasmodium fragile nilgiri.</title>
        <authorList>
            <consortium name="The Broad Institute Genomics Platform"/>
            <consortium name="The Broad Institute Genome Sequencing Center for Infectious Disease"/>
            <person name="Neafsey D."/>
            <person name="Duraisingh M."/>
            <person name="Young S.K."/>
            <person name="Zeng Q."/>
            <person name="Gargeya S."/>
            <person name="Abouelleil A."/>
            <person name="Alvarado L."/>
            <person name="Chapman S.B."/>
            <person name="Gainer-Dewar J."/>
            <person name="Goldberg J."/>
            <person name="Griggs A."/>
            <person name="Gujja S."/>
            <person name="Hansen M."/>
            <person name="Howarth C."/>
            <person name="Imamovic A."/>
            <person name="Larimer J."/>
            <person name="Pearson M."/>
            <person name="Poon T.W."/>
            <person name="Priest M."/>
            <person name="Roberts A."/>
            <person name="Saif S."/>
            <person name="Shea T."/>
            <person name="Sykes S."/>
            <person name="Wortman J."/>
            <person name="Nusbaum C."/>
            <person name="Birren B."/>
        </authorList>
    </citation>
    <scope>NUCLEOTIDE SEQUENCE [LARGE SCALE GENOMIC DNA]</scope>
    <source>
        <strain evidence="3">nilgiri</strain>
    </source>
</reference>
<dbReference type="VEuPathDB" id="PlasmoDB:AK88_02481"/>
<name>A0A0D9QM56_PLAFR</name>
<organism evidence="2 3">
    <name type="scientific">Plasmodium fragile</name>
    <dbReference type="NCBI Taxonomy" id="5857"/>
    <lineage>
        <taxon>Eukaryota</taxon>
        <taxon>Sar</taxon>
        <taxon>Alveolata</taxon>
        <taxon>Apicomplexa</taxon>
        <taxon>Aconoidasida</taxon>
        <taxon>Haemosporida</taxon>
        <taxon>Plasmodiidae</taxon>
        <taxon>Plasmodium</taxon>
        <taxon>Plasmodium (Plasmodium)</taxon>
    </lineage>
</organism>
<proteinExistence type="predicted"/>
<keyword evidence="3" id="KW-1185">Reference proteome</keyword>